<dbReference type="AlphaFoldDB" id="A0A511MCH0"/>
<keyword evidence="1" id="KW-0812">Transmembrane</keyword>
<accession>A0A511MCH0</accession>
<evidence type="ECO:0000313" key="2">
    <source>
        <dbReference type="EMBL" id="GEM38365.1"/>
    </source>
</evidence>
<comment type="caution">
    <text evidence="2">The sequence shown here is derived from an EMBL/GenBank/DDBJ whole genome shotgun (WGS) entry which is preliminary data.</text>
</comment>
<proteinExistence type="predicted"/>
<keyword evidence="1" id="KW-0472">Membrane</keyword>
<evidence type="ECO:0000313" key="3">
    <source>
        <dbReference type="Proteomes" id="UP000321424"/>
    </source>
</evidence>
<organism evidence="2 3">
    <name type="scientific">Nocardia ninae NBRC 108245</name>
    <dbReference type="NCBI Taxonomy" id="1210091"/>
    <lineage>
        <taxon>Bacteria</taxon>
        <taxon>Bacillati</taxon>
        <taxon>Actinomycetota</taxon>
        <taxon>Actinomycetes</taxon>
        <taxon>Mycobacteriales</taxon>
        <taxon>Nocardiaceae</taxon>
        <taxon>Nocardia</taxon>
    </lineage>
</organism>
<reference evidence="2 3" key="1">
    <citation type="submission" date="2019-07" db="EMBL/GenBank/DDBJ databases">
        <title>Whole genome shotgun sequence of Nocardia ninae NBRC 108245.</title>
        <authorList>
            <person name="Hosoyama A."/>
            <person name="Uohara A."/>
            <person name="Ohji S."/>
            <person name="Ichikawa N."/>
        </authorList>
    </citation>
    <scope>NUCLEOTIDE SEQUENCE [LARGE SCALE GENOMIC DNA]</scope>
    <source>
        <strain evidence="2 3">NBRC 108245</strain>
    </source>
</reference>
<protein>
    <submittedName>
        <fullName evidence="2">Uncharacterized protein</fullName>
    </submittedName>
</protein>
<keyword evidence="3" id="KW-1185">Reference proteome</keyword>
<sequence length="78" mass="8520">METLAGLLIWLALPVIPACIALVLGSKGKVRTGRTESRSWPAFAARFIAGVVLFISLFSVAVLWLFFLGMRDFSTFGD</sequence>
<dbReference type="Proteomes" id="UP000321424">
    <property type="component" value="Unassembled WGS sequence"/>
</dbReference>
<dbReference type="EMBL" id="BJXA01000015">
    <property type="protein sequence ID" value="GEM38365.1"/>
    <property type="molecule type" value="Genomic_DNA"/>
</dbReference>
<feature type="transmembrane region" description="Helical" evidence="1">
    <location>
        <begin position="45"/>
        <end position="68"/>
    </location>
</feature>
<name>A0A511MCH0_9NOCA</name>
<evidence type="ECO:0000256" key="1">
    <source>
        <dbReference type="SAM" id="Phobius"/>
    </source>
</evidence>
<gene>
    <name evidence="2" type="ORF">NN4_28840</name>
</gene>
<keyword evidence="1" id="KW-1133">Transmembrane helix</keyword>